<dbReference type="PROSITE" id="PS50893">
    <property type="entry name" value="ABC_TRANSPORTER_2"/>
    <property type="match status" value="1"/>
</dbReference>
<name>A0ABU2A6K6_9BURK</name>
<dbReference type="InterPro" id="IPR027417">
    <property type="entry name" value="P-loop_NTPase"/>
</dbReference>
<evidence type="ECO:0000313" key="7">
    <source>
        <dbReference type="EMBL" id="MDR7332828.1"/>
    </source>
</evidence>
<dbReference type="EMBL" id="JAVDXV010000003">
    <property type="protein sequence ID" value="MDR7332828.1"/>
    <property type="molecule type" value="Genomic_DNA"/>
</dbReference>
<dbReference type="InterPro" id="IPR003439">
    <property type="entry name" value="ABC_transporter-like_ATP-bd"/>
</dbReference>
<keyword evidence="3" id="KW-0813">Transport</keyword>
<dbReference type="RefSeq" id="WP_310327868.1">
    <property type="nucleotide sequence ID" value="NZ_JAVDXV010000003.1"/>
</dbReference>
<organism evidence="7 8">
    <name type="scientific">Roseateles asaccharophilus</name>
    <dbReference type="NCBI Taxonomy" id="582607"/>
    <lineage>
        <taxon>Bacteria</taxon>
        <taxon>Pseudomonadati</taxon>
        <taxon>Pseudomonadota</taxon>
        <taxon>Betaproteobacteria</taxon>
        <taxon>Burkholderiales</taxon>
        <taxon>Sphaerotilaceae</taxon>
        <taxon>Roseateles</taxon>
    </lineage>
</organism>
<evidence type="ECO:0000256" key="3">
    <source>
        <dbReference type="ARBA" id="ARBA00022448"/>
    </source>
</evidence>
<dbReference type="Proteomes" id="UP001180825">
    <property type="component" value="Unassembled WGS sequence"/>
</dbReference>
<feature type="domain" description="ABC transporter" evidence="6">
    <location>
        <begin position="16"/>
        <end position="229"/>
    </location>
</feature>
<evidence type="ECO:0000256" key="4">
    <source>
        <dbReference type="ARBA" id="ARBA00022475"/>
    </source>
</evidence>
<dbReference type="GO" id="GO:0005524">
    <property type="term" value="F:ATP binding"/>
    <property type="evidence" value="ECO:0007669"/>
    <property type="project" value="UniProtKB-KW"/>
</dbReference>
<evidence type="ECO:0000259" key="6">
    <source>
        <dbReference type="PROSITE" id="PS50893"/>
    </source>
</evidence>
<sequence length="233" mass="24279">MPPPSQGDRWHGSCELAGMDMGAELAGLSLAPGGQGVDLQVGEGEIVAVIGGDGWTRGGLLRRLVAPGSGVHGAALVVRGLDLLPGVSVGRQLMQALPVSADPISAAAQARECLAWVGLAECFDALPQALSRGQQQRAVIARALTREPQWLLCDDITRRGDVELNGEVAMALQAVAALGVTVLLATADADVARRVADRVVFLHGGRVLEAGPARQLLGMPRTRELQRFLATHG</sequence>
<keyword evidence="7" id="KW-0067">ATP-binding</keyword>
<protein>
    <submittedName>
        <fullName evidence="7">Polar amino acid transport system ATP-binding protein</fullName>
    </submittedName>
</protein>
<proteinExistence type="inferred from homology"/>
<evidence type="ECO:0000313" key="8">
    <source>
        <dbReference type="Proteomes" id="UP001180825"/>
    </source>
</evidence>
<comment type="similarity">
    <text evidence="2">Belongs to the ABC transporter superfamily.</text>
</comment>
<evidence type="ECO:0000256" key="2">
    <source>
        <dbReference type="ARBA" id="ARBA00005417"/>
    </source>
</evidence>
<dbReference type="PANTHER" id="PTHR43166:SF9">
    <property type="entry name" value="GLUTAMATE_ASPARTATE IMPORT ATP-BINDING PROTEIN GLTL"/>
    <property type="match status" value="1"/>
</dbReference>
<evidence type="ECO:0000256" key="1">
    <source>
        <dbReference type="ARBA" id="ARBA00004202"/>
    </source>
</evidence>
<comment type="subcellular location">
    <subcellularLocation>
        <location evidence="1">Cell membrane</location>
        <topology evidence="1">Peripheral membrane protein</topology>
    </subcellularLocation>
</comment>
<keyword evidence="4" id="KW-1003">Cell membrane</keyword>
<accession>A0ABU2A6K6</accession>
<gene>
    <name evidence="7" type="ORF">J2X21_001961</name>
</gene>
<keyword evidence="7" id="KW-0547">Nucleotide-binding</keyword>
<dbReference type="PANTHER" id="PTHR43166">
    <property type="entry name" value="AMINO ACID IMPORT ATP-BINDING PROTEIN"/>
    <property type="match status" value="1"/>
</dbReference>
<keyword evidence="5" id="KW-0472">Membrane</keyword>
<comment type="caution">
    <text evidence="7">The sequence shown here is derived from an EMBL/GenBank/DDBJ whole genome shotgun (WGS) entry which is preliminary data.</text>
</comment>
<reference evidence="7 8" key="1">
    <citation type="submission" date="2023-07" db="EMBL/GenBank/DDBJ databases">
        <title>Sorghum-associated microbial communities from plants grown in Nebraska, USA.</title>
        <authorList>
            <person name="Schachtman D."/>
        </authorList>
    </citation>
    <scope>NUCLEOTIDE SEQUENCE [LARGE SCALE GENOMIC DNA]</scope>
    <source>
        <strain evidence="7 8">BE316</strain>
    </source>
</reference>
<dbReference type="Pfam" id="PF00005">
    <property type="entry name" value="ABC_tran"/>
    <property type="match status" value="1"/>
</dbReference>
<evidence type="ECO:0000256" key="5">
    <source>
        <dbReference type="ARBA" id="ARBA00023136"/>
    </source>
</evidence>
<dbReference type="InterPro" id="IPR050086">
    <property type="entry name" value="MetN_ABC_transporter-like"/>
</dbReference>
<dbReference type="Gene3D" id="3.40.50.300">
    <property type="entry name" value="P-loop containing nucleotide triphosphate hydrolases"/>
    <property type="match status" value="1"/>
</dbReference>
<dbReference type="SUPFAM" id="SSF52540">
    <property type="entry name" value="P-loop containing nucleoside triphosphate hydrolases"/>
    <property type="match status" value="1"/>
</dbReference>
<keyword evidence="8" id="KW-1185">Reference proteome</keyword>